<proteinExistence type="predicted"/>
<dbReference type="OrthoDB" id="6340270at2759"/>
<dbReference type="GO" id="GO:0016020">
    <property type="term" value="C:membrane"/>
    <property type="evidence" value="ECO:0007669"/>
    <property type="project" value="InterPro"/>
</dbReference>
<accession>A0A7T8GSL9</accession>
<dbReference type="EMBL" id="CP045905">
    <property type="protein sequence ID" value="QQP37010.1"/>
    <property type="molecule type" value="Genomic_DNA"/>
</dbReference>
<evidence type="ECO:0000259" key="2">
    <source>
        <dbReference type="PROSITE" id="PS50278"/>
    </source>
</evidence>
<gene>
    <name evidence="3" type="ORF">FKW44_022290</name>
</gene>
<keyword evidence="1" id="KW-0472">Membrane</keyword>
<evidence type="ECO:0000313" key="3">
    <source>
        <dbReference type="EMBL" id="QQP37010.1"/>
    </source>
</evidence>
<dbReference type="GO" id="GO:0008083">
    <property type="term" value="F:growth factor activity"/>
    <property type="evidence" value="ECO:0007669"/>
    <property type="project" value="InterPro"/>
</dbReference>
<dbReference type="SUPFAM" id="SSF57501">
    <property type="entry name" value="Cystine-knot cytokines"/>
    <property type="match status" value="1"/>
</dbReference>
<keyword evidence="1" id="KW-1133">Transmembrane helix</keyword>
<protein>
    <submittedName>
        <fullName evidence="3">Vascular endothelial growth factor A-A</fullName>
    </submittedName>
</protein>
<sequence length="268" mass="29238">MKTTCFGRVLVVVVAVVVIALAVLPANVHSGSCSSGSRQRIHSSEITCGLRPVLVDLSLSSLEDNRVSRIIPGSVFVDRCIGACDSRECVPSRTENMTLEVMAVLTRYAQGEWNTVCTGLRLEKHVECICSCPQKAEACALGASYDSNACQCMCRDRNARSACLRSGKIWIERTCGCVCPQSSWVPCGTGFTFDYREQCSCVRAYNLASGNSVTLVVLALAIGSLSLAGSVLYVIRFLQRRASEQRRLRLRMRLREAFGSSESLDDSL</sequence>
<reference evidence="4" key="1">
    <citation type="submission" date="2021-01" db="EMBL/GenBank/DDBJ databases">
        <title>Caligus Genome Assembly.</title>
        <authorList>
            <person name="Gallardo-Escarate C."/>
        </authorList>
    </citation>
    <scope>NUCLEOTIDE SEQUENCE [LARGE SCALE GENOMIC DNA]</scope>
</reference>
<dbReference type="Pfam" id="PF00341">
    <property type="entry name" value="PDGF"/>
    <property type="match status" value="1"/>
</dbReference>
<name>A0A7T8GSL9_CALRO</name>
<dbReference type="InterPro" id="IPR000072">
    <property type="entry name" value="PDGF/VEGF_dom"/>
</dbReference>
<keyword evidence="4" id="KW-1185">Reference proteome</keyword>
<feature type="domain" description="Platelet-derived growth factor (PDGF) family profile" evidence="2">
    <location>
        <begin position="48"/>
        <end position="130"/>
    </location>
</feature>
<feature type="transmembrane region" description="Helical" evidence="1">
    <location>
        <begin position="215"/>
        <end position="238"/>
    </location>
</feature>
<evidence type="ECO:0000313" key="4">
    <source>
        <dbReference type="Proteomes" id="UP000595437"/>
    </source>
</evidence>
<dbReference type="AlphaFoldDB" id="A0A7T8GSL9"/>
<keyword evidence="1" id="KW-0812">Transmembrane</keyword>
<dbReference type="Proteomes" id="UP000595437">
    <property type="component" value="Chromosome 16"/>
</dbReference>
<dbReference type="Gene3D" id="2.10.90.10">
    <property type="entry name" value="Cystine-knot cytokines"/>
    <property type="match status" value="1"/>
</dbReference>
<dbReference type="PROSITE" id="PS50278">
    <property type="entry name" value="PDGF_2"/>
    <property type="match status" value="1"/>
</dbReference>
<organism evidence="3 4">
    <name type="scientific">Caligus rogercresseyi</name>
    <name type="common">Sea louse</name>
    <dbReference type="NCBI Taxonomy" id="217165"/>
    <lineage>
        <taxon>Eukaryota</taxon>
        <taxon>Metazoa</taxon>
        <taxon>Ecdysozoa</taxon>
        <taxon>Arthropoda</taxon>
        <taxon>Crustacea</taxon>
        <taxon>Multicrustacea</taxon>
        <taxon>Hexanauplia</taxon>
        <taxon>Copepoda</taxon>
        <taxon>Siphonostomatoida</taxon>
        <taxon>Caligidae</taxon>
        <taxon>Caligus</taxon>
    </lineage>
</organism>
<dbReference type="InterPro" id="IPR029034">
    <property type="entry name" value="Cystine-knot_cytokine"/>
</dbReference>
<evidence type="ECO:0000256" key="1">
    <source>
        <dbReference type="SAM" id="Phobius"/>
    </source>
</evidence>